<sequence length="105" mass="12330">MPLEELWTIAGRTGHVRLRHLTGSEVESLLKTFPDLRLVEAQLAAELRWYPRGDYGFWRQHARIHAAEPGNQRPLHDFPDSMCYIVSEWVETATQDQVLLFEQYH</sequence>
<organism evidence="1 2">
    <name type="scientific">Luteolibacter arcticus</name>
    <dbReference type="NCBI Taxonomy" id="1581411"/>
    <lineage>
        <taxon>Bacteria</taxon>
        <taxon>Pseudomonadati</taxon>
        <taxon>Verrucomicrobiota</taxon>
        <taxon>Verrucomicrobiia</taxon>
        <taxon>Verrucomicrobiales</taxon>
        <taxon>Verrucomicrobiaceae</taxon>
        <taxon>Luteolibacter</taxon>
    </lineage>
</organism>
<dbReference type="Proteomes" id="UP001320876">
    <property type="component" value="Unassembled WGS sequence"/>
</dbReference>
<keyword evidence="2" id="KW-1185">Reference proteome</keyword>
<accession>A0ABT3GQR9</accession>
<protein>
    <submittedName>
        <fullName evidence="1">Uncharacterized protein</fullName>
    </submittedName>
</protein>
<name>A0ABT3GQR9_9BACT</name>
<dbReference type="EMBL" id="JAPDDT010000018">
    <property type="protein sequence ID" value="MCW1925870.1"/>
    <property type="molecule type" value="Genomic_DNA"/>
</dbReference>
<evidence type="ECO:0000313" key="1">
    <source>
        <dbReference type="EMBL" id="MCW1925870.1"/>
    </source>
</evidence>
<comment type="caution">
    <text evidence="1">The sequence shown here is derived from an EMBL/GenBank/DDBJ whole genome shotgun (WGS) entry which is preliminary data.</text>
</comment>
<proteinExistence type="predicted"/>
<reference evidence="1 2" key="1">
    <citation type="submission" date="2022-10" db="EMBL/GenBank/DDBJ databases">
        <title>Luteolibacter arcticus strain CCTCC AB 2014275, whole genome shotgun sequencing project.</title>
        <authorList>
            <person name="Zhao G."/>
            <person name="Shen L."/>
        </authorList>
    </citation>
    <scope>NUCLEOTIDE SEQUENCE [LARGE SCALE GENOMIC DNA]</scope>
    <source>
        <strain evidence="1 2">CCTCC AB 2014275</strain>
    </source>
</reference>
<dbReference type="RefSeq" id="WP_264489978.1">
    <property type="nucleotide sequence ID" value="NZ_JAPDDT010000018.1"/>
</dbReference>
<evidence type="ECO:0000313" key="2">
    <source>
        <dbReference type="Proteomes" id="UP001320876"/>
    </source>
</evidence>
<gene>
    <name evidence="1" type="ORF">OKA05_25145</name>
</gene>